<accession>A0A2M8WNS6</accession>
<name>A0A2M8WNS6_9RHOB</name>
<reference evidence="2 3" key="1">
    <citation type="submission" date="2017-11" db="EMBL/GenBank/DDBJ databases">
        <title>Genomic Encyclopedia of Archaeal and Bacterial Type Strains, Phase II (KMG-II): From Individual Species to Whole Genera.</title>
        <authorList>
            <person name="Goeker M."/>
        </authorList>
    </citation>
    <scope>NUCLEOTIDE SEQUENCE [LARGE SCALE GENOMIC DNA]</scope>
    <source>
        <strain evidence="2 3">DSM 29128</strain>
    </source>
</reference>
<dbReference type="OrthoDB" id="7689275at2"/>
<dbReference type="AlphaFoldDB" id="A0A2M8WNS6"/>
<sequence length="84" mass="9576">MQTLGDPRAHFWRVIKMAKACEVDLSTALDEDKIDIVAYADMITGCRGCTQVEKCDRLLAEREHVDQAPDYCVNRETFAELRQA</sequence>
<dbReference type="Pfam" id="PF20056">
    <property type="entry name" value="DUF6455"/>
    <property type="match status" value="1"/>
</dbReference>
<evidence type="ECO:0000313" key="2">
    <source>
        <dbReference type="EMBL" id="PJI92578.1"/>
    </source>
</evidence>
<organism evidence="2 3">
    <name type="scientific">Yoonia maricola</name>
    <dbReference type="NCBI Taxonomy" id="420999"/>
    <lineage>
        <taxon>Bacteria</taxon>
        <taxon>Pseudomonadati</taxon>
        <taxon>Pseudomonadota</taxon>
        <taxon>Alphaproteobacteria</taxon>
        <taxon>Rhodobacterales</taxon>
        <taxon>Paracoccaceae</taxon>
        <taxon>Yoonia</taxon>
    </lineage>
</organism>
<gene>
    <name evidence="2" type="ORF">BC777_1433</name>
</gene>
<evidence type="ECO:0000313" key="3">
    <source>
        <dbReference type="Proteomes" id="UP000228531"/>
    </source>
</evidence>
<keyword evidence="3" id="KW-1185">Reference proteome</keyword>
<dbReference type="Proteomes" id="UP000228531">
    <property type="component" value="Unassembled WGS sequence"/>
</dbReference>
<feature type="domain" description="DUF6455" evidence="1">
    <location>
        <begin position="1"/>
        <end position="83"/>
    </location>
</feature>
<dbReference type="RefSeq" id="WP_100367383.1">
    <property type="nucleotide sequence ID" value="NZ_PGTY01000001.1"/>
</dbReference>
<proteinExistence type="predicted"/>
<evidence type="ECO:0000259" key="1">
    <source>
        <dbReference type="Pfam" id="PF20056"/>
    </source>
</evidence>
<comment type="caution">
    <text evidence="2">The sequence shown here is derived from an EMBL/GenBank/DDBJ whole genome shotgun (WGS) entry which is preliminary data.</text>
</comment>
<dbReference type="EMBL" id="PGTY01000001">
    <property type="protein sequence ID" value="PJI92578.1"/>
    <property type="molecule type" value="Genomic_DNA"/>
</dbReference>
<protein>
    <recommendedName>
        <fullName evidence="1">DUF6455 domain-containing protein</fullName>
    </recommendedName>
</protein>
<dbReference type="InterPro" id="IPR045601">
    <property type="entry name" value="DUF6455"/>
</dbReference>